<dbReference type="Proteomes" id="UP000282028">
    <property type="component" value="Unassembled WGS sequence"/>
</dbReference>
<dbReference type="SUPFAM" id="SSF53756">
    <property type="entry name" value="UDP-Glycosyltransferase/glycogen phosphorylase"/>
    <property type="match status" value="1"/>
</dbReference>
<dbReference type="GO" id="GO:0016757">
    <property type="term" value="F:glycosyltransferase activity"/>
    <property type="evidence" value="ECO:0007669"/>
    <property type="project" value="InterPro"/>
</dbReference>
<protein>
    <submittedName>
        <fullName evidence="2">Glycosyltransferase family 1 protein</fullName>
    </submittedName>
</protein>
<dbReference type="Gene3D" id="3.40.50.2000">
    <property type="entry name" value="Glycogen Phosphorylase B"/>
    <property type="match status" value="2"/>
</dbReference>
<organism evidence="2 3">
    <name type="scientific">Brevibacillus invocatus</name>
    <dbReference type="NCBI Taxonomy" id="173959"/>
    <lineage>
        <taxon>Bacteria</taxon>
        <taxon>Bacillati</taxon>
        <taxon>Bacillota</taxon>
        <taxon>Bacilli</taxon>
        <taxon>Bacillales</taxon>
        <taxon>Paenibacillaceae</taxon>
        <taxon>Brevibacillus</taxon>
    </lineage>
</organism>
<dbReference type="InterPro" id="IPR001296">
    <property type="entry name" value="Glyco_trans_1"/>
</dbReference>
<dbReference type="InterPro" id="IPR050194">
    <property type="entry name" value="Glycosyltransferase_grp1"/>
</dbReference>
<comment type="caution">
    <text evidence="2">The sequence shown here is derived from an EMBL/GenBank/DDBJ whole genome shotgun (WGS) entry which is preliminary data.</text>
</comment>
<sequence>MKMRACLYQRLFDFLKKTKDRRAGKAMKILLSAFACEPDRGSEPGFGWNCAIELARQGNEVWILTRPEGRRAIEERLSRESLPHLHFVIVDDFPQIRKVIKGNSGYFVNYFYWQYQAYRTAKRLEKEVSFDIIHHITLGSLQGGSWLWRLGKPMVFGPVGGGQTAPEAFKQYFGREWRQEAARSLFRCRMAAWNPVLRGTIRHASATLATNQDTLAIARRMGGKNLSLFLDTSLPHDFFPDNLPQRKADTSLKLLWVGRLMPRKALQIALEAVAKVNPEHPIKLCIVGGGQLEGQVQKWIQQYEVEDRVEFHGQLPWEQVKQHYLTSDVFLFTSLRDSFGAQVLEAMAYGLPVIVLDHHGVRDFVPTTAGIKIPVTSPEQVTSDMAAAIEALYRQPEERARMGCAGYDFAKEHTWESFGKKMEHVYREIQPW</sequence>
<feature type="domain" description="Glycosyl transferase family 1" evidence="1">
    <location>
        <begin position="246"/>
        <end position="407"/>
    </location>
</feature>
<evidence type="ECO:0000313" key="3">
    <source>
        <dbReference type="Proteomes" id="UP000282028"/>
    </source>
</evidence>
<name>A0A3M8CH13_9BACL</name>
<gene>
    <name evidence="2" type="ORF">EDM52_08835</name>
</gene>
<dbReference type="PANTHER" id="PTHR45947:SF3">
    <property type="entry name" value="SULFOQUINOVOSYL TRANSFERASE SQD2"/>
    <property type="match status" value="1"/>
</dbReference>
<accession>A0A3M8CH13</accession>
<keyword evidence="3" id="KW-1185">Reference proteome</keyword>
<evidence type="ECO:0000313" key="2">
    <source>
        <dbReference type="EMBL" id="RNB74821.1"/>
    </source>
</evidence>
<dbReference type="CDD" id="cd03801">
    <property type="entry name" value="GT4_PimA-like"/>
    <property type="match status" value="1"/>
</dbReference>
<dbReference type="AlphaFoldDB" id="A0A3M8CH13"/>
<evidence type="ECO:0000259" key="1">
    <source>
        <dbReference type="Pfam" id="PF00534"/>
    </source>
</evidence>
<dbReference type="OrthoDB" id="9814612at2"/>
<reference evidence="2 3" key="1">
    <citation type="submission" date="2018-10" db="EMBL/GenBank/DDBJ databases">
        <title>Phylogenomics of Brevibacillus.</title>
        <authorList>
            <person name="Dunlap C."/>
        </authorList>
    </citation>
    <scope>NUCLEOTIDE SEQUENCE [LARGE SCALE GENOMIC DNA]</scope>
    <source>
        <strain evidence="2 3">JCM 12215</strain>
    </source>
</reference>
<proteinExistence type="predicted"/>
<keyword evidence="2" id="KW-0808">Transferase</keyword>
<dbReference type="EMBL" id="RHHR01000013">
    <property type="protein sequence ID" value="RNB74821.1"/>
    <property type="molecule type" value="Genomic_DNA"/>
</dbReference>
<dbReference type="PANTHER" id="PTHR45947">
    <property type="entry name" value="SULFOQUINOVOSYL TRANSFERASE SQD2"/>
    <property type="match status" value="1"/>
</dbReference>
<dbReference type="Pfam" id="PF00534">
    <property type="entry name" value="Glycos_transf_1"/>
    <property type="match status" value="1"/>
</dbReference>